<name>A0A2V5HNX4_ASPV1</name>
<accession>A0A2V5HNX4</accession>
<dbReference type="AlphaFoldDB" id="A0A2V5HNX4"/>
<gene>
    <name evidence="1" type="ORF">BO99DRAFT_176317</name>
</gene>
<reference evidence="1 2" key="1">
    <citation type="submission" date="2018-02" db="EMBL/GenBank/DDBJ databases">
        <title>The genomes of Aspergillus section Nigri reveals drivers in fungal speciation.</title>
        <authorList>
            <consortium name="DOE Joint Genome Institute"/>
            <person name="Vesth T.C."/>
            <person name="Nybo J."/>
            <person name="Theobald S."/>
            <person name="Brandl J."/>
            <person name="Frisvad J.C."/>
            <person name="Nielsen K.F."/>
            <person name="Lyhne E.K."/>
            <person name="Kogle M.E."/>
            <person name="Kuo A."/>
            <person name="Riley R."/>
            <person name="Clum A."/>
            <person name="Nolan M."/>
            <person name="Lipzen A."/>
            <person name="Salamov A."/>
            <person name="Henrissat B."/>
            <person name="Wiebenga A."/>
            <person name="De vries R.P."/>
            <person name="Grigoriev I.V."/>
            <person name="Mortensen U.H."/>
            <person name="Andersen M.R."/>
            <person name="Baker S.E."/>
        </authorList>
    </citation>
    <scope>NUCLEOTIDE SEQUENCE [LARGE SCALE GENOMIC DNA]</scope>
    <source>
        <strain evidence="1 2">CBS 115571</strain>
    </source>
</reference>
<organism evidence="1 2">
    <name type="scientific">Aspergillus violaceofuscus (strain CBS 115571)</name>
    <dbReference type="NCBI Taxonomy" id="1450538"/>
    <lineage>
        <taxon>Eukaryota</taxon>
        <taxon>Fungi</taxon>
        <taxon>Dikarya</taxon>
        <taxon>Ascomycota</taxon>
        <taxon>Pezizomycotina</taxon>
        <taxon>Eurotiomycetes</taxon>
        <taxon>Eurotiomycetidae</taxon>
        <taxon>Eurotiales</taxon>
        <taxon>Aspergillaceae</taxon>
        <taxon>Aspergillus</taxon>
    </lineage>
</organism>
<dbReference type="EMBL" id="KZ825149">
    <property type="protein sequence ID" value="PYI17940.1"/>
    <property type="molecule type" value="Genomic_DNA"/>
</dbReference>
<sequence length="171" mass="19552">MRVSESVSQRVRISCCLENYGVHLCLWPFGTGGKNRWVESSSQSHDLYLHFFFSTPDSRSPDDDHSSFPSLFVLYSPCLNLCTSRRRGTHCGPRQRTNPLPSHASISIIGFNQHQYLPFTHLPFRMTDEPLFLSQNVPRLYSRILINHRVRQPIRLLCLRGGSGCRCPCSG</sequence>
<evidence type="ECO:0000313" key="2">
    <source>
        <dbReference type="Proteomes" id="UP000249829"/>
    </source>
</evidence>
<evidence type="ECO:0000313" key="1">
    <source>
        <dbReference type="EMBL" id="PYI17940.1"/>
    </source>
</evidence>
<protein>
    <submittedName>
        <fullName evidence="1">Uncharacterized protein</fullName>
    </submittedName>
</protein>
<dbReference type="Proteomes" id="UP000249829">
    <property type="component" value="Unassembled WGS sequence"/>
</dbReference>
<keyword evidence="2" id="KW-1185">Reference proteome</keyword>
<proteinExistence type="predicted"/>